<protein>
    <recommendedName>
        <fullName evidence="2">Glycosyltransferase</fullName>
    </recommendedName>
</protein>
<dbReference type="EMBL" id="MN738828">
    <property type="protein sequence ID" value="QHT38200.1"/>
    <property type="molecule type" value="Genomic_DNA"/>
</dbReference>
<name>A0A6C0FEB0_9ZZZZ</name>
<proteinExistence type="predicted"/>
<evidence type="ECO:0000313" key="1">
    <source>
        <dbReference type="EMBL" id="QHT38200.1"/>
    </source>
</evidence>
<dbReference type="AlphaFoldDB" id="A0A6C0FEB0"/>
<reference evidence="1" key="1">
    <citation type="journal article" date="2020" name="Nature">
        <title>Giant virus diversity and host interactions through global metagenomics.</title>
        <authorList>
            <person name="Schulz F."/>
            <person name="Roux S."/>
            <person name="Paez-Espino D."/>
            <person name="Jungbluth S."/>
            <person name="Walsh D.A."/>
            <person name="Denef V.J."/>
            <person name="McMahon K.D."/>
            <person name="Konstantinidis K.T."/>
            <person name="Eloe-Fadrosh E.A."/>
            <person name="Kyrpides N.C."/>
            <person name="Woyke T."/>
        </authorList>
    </citation>
    <scope>NUCLEOTIDE SEQUENCE</scope>
    <source>
        <strain evidence="1">GVMAG-S-ERX556049-19</strain>
    </source>
</reference>
<organism evidence="1">
    <name type="scientific">viral metagenome</name>
    <dbReference type="NCBI Taxonomy" id="1070528"/>
    <lineage>
        <taxon>unclassified sequences</taxon>
        <taxon>metagenomes</taxon>
        <taxon>organismal metagenomes</taxon>
    </lineage>
</organism>
<accession>A0A6C0FEB0</accession>
<sequence length="261" mass="31044">MEIDCQCEFGYELQLVIPYAYYLYKNNLLKQTASTFFTKELYYFSNNHEEKYSKRECIEPNNVPNKYPHVTELNYDEYLPPPYKDNFKNDYFIFDKPIMIIHNKYNEEWLGPPINFIDKDTLEQIFSTFHSKYQIIYIRPQSNHIVSDGCEIFDLKEKELFSVYGILDGNELYKEVKDKYNISNFNHFQLLLHSNCDHFISVQGGNSVLASYFGGTNIIFAREGHELECNSYNGHYKKYSNCNVMHSNNYAEFIELIKSNY</sequence>
<evidence type="ECO:0008006" key="2">
    <source>
        <dbReference type="Google" id="ProtNLM"/>
    </source>
</evidence>